<evidence type="ECO:0000313" key="2">
    <source>
        <dbReference type="EMBL" id="GLI27348.1"/>
    </source>
</evidence>
<accession>A0A9W6FRQ3</accession>
<comment type="caution">
    <text evidence="2">The sequence shown here is derived from an EMBL/GenBank/DDBJ whole genome shotgun (WGS) entry which is preliminary data.</text>
</comment>
<dbReference type="RefSeq" id="WP_281883827.1">
    <property type="nucleotide sequence ID" value="NZ_BSDP01000001.1"/>
</dbReference>
<dbReference type="Pfam" id="PF04230">
    <property type="entry name" value="PS_pyruv_trans"/>
    <property type="match status" value="1"/>
</dbReference>
<sequence>MTRRVLIKTLPLHTNYGGILQAYALQRVIRELGFDVVTDTTVTMPWRRRMRWRYFAVRRALRMLLPLRVDWSWRARHQVMAAQARFAARHLRRVRRVERASTPRAGAELARRFDTFLVGSDQVWRAYYADVPEYLFGMLPATPGGPRRVSYAASFGVEDVGEYRGTTLERARELIRRFDAVSVRERSGVRICRDAFGIDAEQHVDPTMLLDADAYRALAKGADAAEPEGSALLVFRLDEHDALDGVEAAVADRLGLEPRSLLPSPPPPTYREYAADPTRYDLPTVEAWLAGFAAAGFVVTDSFHGCVFAILFNRPFLAVANARRGRARFESLLELFDLGHHLVDPGAGAVDERVFAPDWAAVNRILDAERARAREYLARVL</sequence>
<keyword evidence="3" id="KW-1185">Reference proteome</keyword>
<evidence type="ECO:0000313" key="3">
    <source>
        <dbReference type="Proteomes" id="UP001144396"/>
    </source>
</evidence>
<organism evidence="2 3">
    <name type="scientific">Agromyces rhizosphaerae</name>
    <dbReference type="NCBI Taxonomy" id="88374"/>
    <lineage>
        <taxon>Bacteria</taxon>
        <taxon>Bacillati</taxon>
        <taxon>Actinomycetota</taxon>
        <taxon>Actinomycetes</taxon>
        <taxon>Micrococcales</taxon>
        <taxon>Microbacteriaceae</taxon>
        <taxon>Agromyces</taxon>
    </lineage>
</organism>
<reference evidence="2" key="1">
    <citation type="submission" date="2022-12" db="EMBL/GenBank/DDBJ databases">
        <title>Reference genome sequencing for broad-spectrum identification of bacterial and archaeal isolates by mass spectrometry.</title>
        <authorList>
            <person name="Sekiguchi Y."/>
            <person name="Tourlousse D.M."/>
        </authorList>
    </citation>
    <scope>NUCLEOTIDE SEQUENCE</scope>
    <source>
        <strain evidence="2">14</strain>
    </source>
</reference>
<name>A0A9W6FRQ3_9MICO</name>
<proteinExistence type="predicted"/>
<dbReference type="EMBL" id="BSDP01000001">
    <property type="protein sequence ID" value="GLI27348.1"/>
    <property type="molecule type" value="Genomic_DNA"/>
</dbReference>
<feature type="domain" description="Polysaccharide pyruvyl transferase" evidence="1">
    <location>
        <begin position="15"/>
        <end position="321"/>
    </location>
</feature>
<gene>
    <name evidence="2" type="ORF">ARHIZOSPH14_15900</name>
</gene>
<dbReference type="Proteomes" id="UP001144396">
    <property type="component" value="Unassembled WGS sequence"/>
</dbReference>
<dbReference type="InterPro" id="IPR007345">
    <property type="entry name" value="Polysacch_pyruvyl_Trfase"/>
</dbReference>
<protein>
    <submittedName>
        <fullName evidence="2">MurB family protein</fullName>
    </submittedName>
</protein>
<evidence type="ECO:0000259" key="1">
    <source>
        <dbReference type="Pfam" id="PF04230"/>
    </source>
</evidence>
<dbReference type="AlphaFoldDB" id="A0A9W6FRQ3"/>